<dbReference type="EMBL" id="JAUJQL010000036">
    <property type="protein sequence ID" value="MDN7528229.1"/>
    <property type="molecule type" value="Genomic_DNA"/>
</dbReference>
<evidence type="ECO:0000313" key="1">
    <source>
        <dbReference type="EMBL" id="MDN7528229.1"/>
    </source>
</evidence>
<evidence type="ECO:0000313" key="2">
    <source>
        <dbReference type="Proteomes" id="UP001172217"/>
    </source>
</evidence>
<organism evidence="1 2">
    <name type="scientific">Burkholderia orbicola</name>
    <dbReference type="NCBI Taxonomy" id="2978683"/>
    <lineage>
        <taxon>Bacteria</taxon>
        <taxon>Pseudomonadati</taxon>
        <taxon>Pseudomonadota</taxon>
        <taxon>Betaproteobacteria</taxon>
        <taxon>Burkholderiales</taxon>
        <taxon>Burkholderiaceae</taxon>
        <taxon>Burkholderia</taxon>
        <taxon>Burkholderia cepacia complex</taxon>
    </lineage>
</organism>
<evidence type="ECO:0008006" key="3">
    <source>
        <dbReference type="Google" id="ProtNLM"/>
    </source>
</evidence>
<sequence length="205" mass="21730">MPVRAANVQTIGGDMLVNGMPAAVWALKFDMSVERVERAFRAYWDRIGLPTVGMTGARGRTMSGLDGVCQYVLELPAGQRGDTAHGVMSVMRLDPVGVQYAVPASVAALPGGRVLSDVESRDPGRVGRTWVIALPGRADEHAARYRDALARAGWRTMSGMTVPGSDDRRAPSVGLAMQKGNYKLDAVFAGKAGQATAVINVMESG</sequence>
<accession>A0ABT8P3N3</accession>
<name>A0ABT8P3N3_9BURK</name>
<dbReference type="Proteomes" id="UP001172217">
    <property type="component" value="Unassembled WGS sequence"/>
</dbReference>
<gene>
    <name evidence="1" type="ORF">QZM70_35350</name>
</gene>
<dbReference type="RefSeq" id="WP_301771373.1">
    <property type="nucleotide sequence ID" value="NZ_JAUJQL010000036.1"/>
</dbReference>
<keyword evidence="2" id="KW-1185">Reference proteome</keyword>
<comment type="caution">
    <text evidence="1">The sequence shown here is derived from an EMBL/GenBank/DDBJ whole genome shotgun (WGS) entry which is preliminary data.</text>
</comment>
<protein>
    <recommendedName>
        <fullName evidence="3">VOC domain-containing protein</fullName>
    </recommendedName>
</protein>
<reference evidence="1" key="1">
    <citation type="submission" date="2023-07" db="EMBL/GenBank/DDBJ databases">
        <title>A collection of bacterial strains from the Burkholderia cepacia Research Laboratory and Repository.</title>
        <authorList>
            <person name="Lipuma J."/>
            <person name="Spilker T."/>
            <person name="Caverly L."/>
        </authorList>
    </citation>
    <scope>NUCLEOTIDE SEQUENCE</scope>
    <source>
        <strain evidence="1">AU45194</strain>
    </source>
</reference>
<proteinExistence type="predicted"/>